<protein>
    <submittedName>
        <fullName evidence="2">Uncharacterized protein</fullName>
    </submittedName>
</protein>
<dbReference type="EMBL" id="JBHTMP010000007">
    <property type="protein sequence ID" value="MFD1320726.1"/>
    <property type="molecule type" value="Genomic_DNA"/>
</dbReference>
<gene>
    <name evidence="2" type="ORF">ACFQ4H_06435</name>
</gene>
<dbReference type="Proteomes" id="UP001597260">
    <property type="component" value="Unassembled WGS sequence"/>
</dbReference>
<evidence type="ECO:0000256" key="1">
    <source>
        <dbReference type="SAM" id="MobiDB-lite"/>
    </source>
</evidence>
<reference evidence="3" key="1">
    <citation type="journal article" date="2019" name="Int. J. Syst. Evol. Microbiol.">
        <title>The Global Catalogue of Microorganisms (GCM) 10K type strain sequencing project: providing services to taxonomists for standard genome sequencing and annotation.</title>
        <authorList>
            <consortium name="The Broad Institute Genomics Platform"/>
            <consortium name="The Broad Institute Genome Sequencing Center for Infectious Disease"/>
            <person name="Wu L."/>
            <person name="Ma J."/>
        </authorList>
    </citation>
    <scope>NUCLEOTIDE SEQUENCE [LARGE SCALE GENOMIC DNA]</scope>
    <source>
        <strain evidence="3">JCM 31037</strain>
    </source>
</reference>
<feature type="compositionally biased region" description="Basic and acidic residues" evidence="1">
    <location>
        <begin position="191"/>
        <end position="204"/>
    </location>
</feature>
<proteinExistence type="predicted"/>
<dbReference type="RefSeq" id="WP_377568007.1">
    <property type="nucleotide sequence ID" value="NZ_JBHTMP010000007.1"/>
</dbReference>
<feature type="region of interest" description="Disordered" evidence="1">
    <location>
        <begin position="184"/>
        <end position="204"/>
    </location>
</feature>
<feature type="compositionally biased region" description="Basic and acidic residues" evidence="1">
    <location>
        <begin position="9"/>
        <end position="18"/>
    </location>
</feature>
<organism evidence="2 3">
    <name type="scientific">Micromonospora sonneratiae</name>
    <dbReference type="NCBI Taxonomy" id="1184706"/>
    <lineage>
        <taxon>Bacteria</taxon>
        <taxon>Bacillati</taxon>
        <taxon>Actinomycetota</taxon>
        <taxon>Actinomycetes</taxon>
        <taxon>Micromonosporales</taxon>
        <taxon>Micromonosporaceae</taxon>
        <taxon>Micromonospora</taxon>
    </lineage>
</organism>
<accession>A0ABW3YAV9</accession>
<feature type="region of interest" description="Disordered" evidence="1">
    <location>
        <begin position="1"/>
        <end position="29"/>
    </location>
</feature>
<comment type="caution">
    <text evidence="2">The sequence shown here is derived from an EMBL/GenBank/DDBJ whole genome shotgun (WGS) entry which is preliminary data.</text>
</comment>
<evidence type="ECO:0000313" key="2">
    <source>
        <dbReference type="EMBL" id="MFD1320726.1"/>
    </source>
</evidence>
<name>A0ABW3YAV9_9ACTN</name>
<evidence type="ECO:0000313" key="3">
    <source>
        <dbReference type="Proteomes" id="UP001597260"/>
    </source>
</evidence>
<sequence length="204" mass="22131">MTHNSSPYWERERRENMRPESTGQSAPSEPYAELFAVLDRADVSEAVRAACAHALNPPPTPIEPVDPADYADVLVDRMLAGREQGPRVLTSNNDPRNRYTLHLTFPAANLPAARSRAAAYAGALGALRPELGFYPAVLSRADEWNHVEPVTCGTIGPENETCARTTDHLGCHRDSAGGLCWGDDDSAGDLPGDKCRHGDTTGRR</sequence>
<keyword evidence="3" id="KW-1185">Reference proteome</keyword>